<evidence type="ECO:0000313" key="4">
    <source>
        <dbReference type="Proteomes" id="UP000585050"/>
    </source>
</evidence>
<comment type="caution">
    <text evidence="3">The sequence shown here is derived from an EMBL/GenBank/DDBJ whole genome shotgun (WGS) entry which is preliminary data.</text>
</comment>
<keyword evidence="4" id="KW-1185">Reference proteome</keyword>
<evidence type="ECO:0000313" key="3">
    <source>
        <dbReference type="EMBL" id="NLR90790.1"/>
    </source>
</evidence>
<dbReference type="Pfam" id="PF00072">
    <property type="entry name" value="Response_reg"/>
    <property type="match status" value="1"/>
</dbReference>
<dbReference type="RefSeq" id="WP_168881506.1">
    <property type="nucleotide sequence ID" value="NZ_JABAIL010000002.1"/>
</dbReference>
<dbReference type="InterPro" id="IPR011006">
    <property type="entry name" value="CheY-like_superfamily"/>
</dbReference>
<dbReference type="SUPFAM" id="SSF52172">
    <property type="entry name" value="CheY-like"/>
    <property type="match status" value="1"/>
</dbReference>
<feature type="modified residue" description="4-aspartylphosphate" evidence="1">
    <location>
        <position position="62"/>
    </location>
</feature>
<feature type="domain" description="Response regulatory" evidence="2">
    <location>
        <begin position="5"/>
        <end position="128"/>
    </location>
</feature>
<dbReference type="Proteomes" id="UP000585050">
    <property type="component" value="Unassembled WGS sequence"/>
</dbReference>
<dbReference type="AlphaFoldDB" id="A0A7X8SIE4"/>
<dbReference type="Gene3D" id="3.40.50.2300">
    <property type="match status" value="1"/>
</dbReference>
<accession>A0A7X8SIE4</accession>
<dbReference type="SMART" id="SM00448">
    <property type="entry name" value="REC"/>
    <property type="match status" value="1"/>
</dbReference>
<evidence type="ECO:0000256" key="1">
    <source>
        <dbReference type="PROSITE-ProRule" id="PRU00169"/>
    </source>
</evidence>
<dbReference type="EMBL" id="JABAIL010000002">
    <property type="protein sequence ID" value="NLR90790.1"/>
    <property type="molecule type" value="Genomic_DNA"/>
</dbReference>
<dbReference type="PROSITE" id="PS50110">
    <property type="entry name" value="RESPONSE_REGULATORY"/>
    <property type="match status" value="1"/>
</dbReference>
<dbReference type="GO" id="GO:0000160">
    <property type="term" value="P:phosphorelay signal transduction system"/>
    <property type="evidence" value="ECO:0007669"/>
    <property type="project" value="InterPro"/>
</dbReference>
<dbReference type="PANTHER" id="PTHR44520">
    <property type="entry name" value="RESPONSE REGULATOR RCP1-RELATED"/>
    <property type="match status" value="1"/>
</dbReference>
<organism evidence="3 4">
    <name type="scientific">Flammeovirga agarivorans</name>
    <dbReference type="NCBI Taxonomy" id="2726742"/>
    <lineage>
        <taxon>Bacteria</taxon>
        <taxon>Pseudomonadati</taxon>
        <taxon>Bacteroidota</taxon>
        <taxon>Cytophagia</taxon>
        <taxon>Cytophagales</taxon>
        <taxon>Flammeovirgaceae</taxon>
        <taxon>Flammeovirga</taxon>
    </lineage>
</organism>
<reference evidence="3 4" key="1">
    <citation type="submission" date="2020-04" db="EMBL/GenBank/DDBJ databases">
        <title>Flammeovirga sp. SR4, a novel species isolated from seawater.</title>
        <authorList>
            <person name="Wang X."/>
        </authorList>
    </citation>
    <scope>NUCLEOTIDE SEQUENCE [LARGE SCALE GENOMIC DNA]</scope>
    <source>
        <strain evidence="3 4">SR4</strain>
    </source>
</reference>
<dbReference type="InterPro" id="IPR001789">
    <property type="entry name" value="Sig_transdc_resp-reg_receiver"/>
</dbReference>
<sequence length="131" mass="15239">MKNLDILLIDDDELSNIYTVIKIKEFTQVPEVSICYNGEQALEYIKSKMSSGAALPDYIFLDIHMPIMNGLEFLEEYQYVEKKSKIIMLSTSILEEERAIALKYDFVVDFINKPLKVELMKEIFSRSTVQK</sequence>
<protein>
    <submittedName>
        <fullName evidence="3">Response regulator</fullName>
    </submittedName>
</protein>
<gene>
    <name evidence="3" type="ORF">HGP29_06215</name>
</gene>
<evidence type="ECO:0000259" key="2">
    <source>
        <dbReference type="PROSITE" id="PS50110"/>
    </source>
</evidence>
<keyword evidence="1" id="KW-0597">Phosphoprotein</keyword>
<dbReference type="PANTHER" id="PTHR44520:SF2">
    <property type="entry name" value="RESPONSE REGULATOR RCP1"/>
    <property type="match status" value="1"/>
</dbReference>
<name>A0A7X8SIE4_9BACT</name>
<dbReference type="InterPro" id="IPR052893">
    <property type="entry name" value="TCS_response_regulator"/>
</dbReference>
<proteinExistence type="predicted"/>